<dbReference type="EMBL" id="CP037423">
    <property type="protein sequence ID" value="QDV41104.1"/>
    <property type="molecule type" value="Genomic_DNA"/>
</dbReference>
<dbReference type="AlphaFoldDB" id="A0A518HJS4"/>
<evidence type="ECO:0000313" key="2">
    <source>
        <dbReference type="Proteomes" id="UP000319004"/>
    </source>
</evidence>
<dbReference type="Proteomes" id="UP000319004">
    <property type="component" value="Chromosome"/>
</dbReference>
<keyword evidence="2" id="KW-1185">Reference proteome</keyword>
<gene>
    <name evidence="1" type="ORF">Enr13x_09420</name>
</gene>
<name>A0A518HJS4_9BACT</name>
<accession>A0A518HJS4</accession>
<dbReference type="KEGG" id="snep:Enr13x_09420"/>
<evidence type="ECO:0000313" key="1">
    <source>
        <dbReference type="EMBL" id="QDV41104.1"/>
    </source>
</evidence>
<reference evidence="1 2" key="1">
    <citation type="submission" date="2019-03" db="EMBL/GenBank/DDBJ databases">
        <title>Deep-cultivation of Planctomycetes and their phenomic and genomic characterization uncovers novel biology.</title>
        <authorList>
            <person name="Wiegand S."/>
            <person name="Jogler M."/>
            <person name="Boedeker C."/>
            <person name="Pinto D."/>
            <person name="Vollmers J."/>
            <person name="Rivas-Marin E."/>
            <person name="Kohn T."/>
            <person name="Peeters S.H."/>
            <person name="Heuer A."/>
            <person name="Rast P."/>
            <person name="Oberbeckmann S."/>
            <person name="Bunk B."/>
            <person name="Jeske O."/>
            <person name="Meyerdierks A."/>
            <person name="Storesund J.E."/>
            <person name="Kallscheuer N."/>
            <person name="Luecker S."/>
            <person name="Lage O.M."/>
            <person name="Pohl T."/>
            <person name="Merkel B.J."/>
            <person name="Hornburger P."/>
            <person name="Mueller R.-W."/>
            <person name="Bruemmer F."/>
            <person name="Labrenz M."/>
            <person name="Spormann A.M."/>
            <person name="Op den Camp H."/>
            <person name="Overmann J."/>
            <person name="Amann R."/>
            <person name="Jetten M.S.M."/>
            <person name="Mascher T."/>
            <person name="Medema M.H."/>
            <person name="Devos D.P."/>
            <person name="Kaster A.-K."/>
            <person name="Ovreas L."/>
            <person name="Rohde M."/>
            <person name="Galperin M.Y."/>
            <person name="Jogler C."/>
        </authorList>
    </citation>
    <scope>NUCLEOTIDE SEQUENCE [LARGE SCALE GENOMIC DNA]</scope>
    <source>
        <strain evidence="1 2">Enr13</strain>
    </source>
</reference>
<sequence>MTCTEARESTFLKWLVHRACSVMSERSPIGRCVTVSLRETC</sequence>
<protein>
    <submittedName>
        <fullName evidence="1">Uncharacterized protein</fullName>
    </submittedName>
</protein>
<proteinExistence type="predicted"/>
<organism evidence="1 2">
    <name type="scientific">Stieleria neptunia</name>
    <dbReference type="NCBI Taxonomy" id="2527979"/>
    <lineage>
        <taxon>Bacteria</taxon>
        <taxon>Pseudomonadati</taxon>
        <taxon>Planctomycetota</taxon>
        <taxon>Planctomycetia</taxon>
        <taxon>Pirellulales</taxon>
        <taxon>Pirellulaceae</taxon>
        <taxon>Stieleria</taxon>
    </lineage>
</organism>